<organism evidence="2 3">
    <name type="scientific">Occallatibacter riparius</name>
    <dbReference type="NCBI Taxonomy" id="1002689"/>
    <lineage>
        <taxon>Bacteria</taxon>
        <taxon>Pseudomonadati</taxon>
        <taxon>Acidobacteriota</taxon>
        <taxon>Terriglobia</taxon>
        <taxon>Terriglobales</taxon>
        <taxon>Acidobacteriaceae</taxon>
        <taxon>Occallatibacter</taxon>
    </lineage>
</organism>
<dbReference type="Proteomes" id="UP001059380">
    <property type="component" value="Chromosome"/>
</dbReference>
<name>A0A9J7BZ41_9BACT</name>
<dbReference type="EMBL" id="CP093313">
    <property type="protein sequence ID" value="UWZ86822.1"/>
    <property type="molecule type" value="Genomic_DNA"/>
</dbReference>
<feature type="region of interest" description="Disordered" evidence="1">
    <location>
        <begin position="47"/>
        <end position="67"/>
    </location>
</feature>
<reference evidence="2" key="1">
    <citation type="submission" date="2021-04" db="EMBL/GenBank/DDBJ databases">
        <title>Phylogenetic analysis of Acidobacteriaceae.</title>
        <authorList>
            <person name="Qiu L."/>
            <person name="Zhang Q."/>
        </authorList>
    </citation>
    <scope>NUCLEOTIDE SEQUENCE</scope>
    <source>
        <strain evidence="2">DSM 25168</strain>
    </source>
</reference>
<keyword evidence="3" id="KW-1185">Reference proteome</keyword>
<dbReference type="AlphaFoldDB" id="A0A9J7BZ41"/>
<evidence type="ECO:0008006" key="4">
    <source>
        <dbReference type="Google" id="ProtNLM"/>
    </source>
</evidence>
<protein>
    <recommendedName>
        <fullName evidence="4">RHS repeat-associated core domain-containing protein</fullName>
    </recommendedName>
</protein>
<dbReference type="PANTHER" id="PTHR32305">
    <property type="match status" value="1"/>
</dbReference>
<gene>
    <name evidence="2" type="ORF">MOP44_12940</name>
</gene>
<accession>A0A9J7BZ41</accession>
<feature type="compositionally biased region" description="Pro residues" evidence="1">
    <location>
        <begin position="399"/>
        <end position="411"/>
    </location>
</feature>
<dbReference type="InterPro" id="IPR050708">
    <property type="entry name" value="T6SS_VgrG/RHS"/>
</dbReference>
<sequence>MNRVSTAVSQVAGYSYQRGPTGNLANVVELNGRTVNWTYDGINRLTSESITSDPSKNNGSVSYGLDPVGNRTSASSSLNGIPSGNWSFNADDEVSSESYDANGNVIASGGKSFAYDSQNHLISMNGGAVQILYDGDGNRVAKSANGIVTRYLVDDLNPTGYAQVIEELSGAGVVERQYTYGLQRISQNQPINNTWTISFYGYDGGGNLRQLTGASGAVTDTYEYDAYGNHWASSGTTPNNMFYRGEEYDSDLGLLYLRARYMNPLTGRFVSRDPDDGVPTDPISLHKYLYGDADPVDLSDPWGLAAAPVLPVPEPPPAPQKPNRVRLDYLIIIGTISLTAHYALPPLRNQVNCIFEAEGGGLRAVSQYLGAPQDLLVDWASCSAISGARKRAHQDPLQGPFPQPNPGPNPAQPNGCNPCPPLSCYWEQQGTSQGNHGCPGNVHYHWYEYNQSPDCKCHPDRKDACAPPANSQLCGPGAKWPL</sequence>
<dbReference type="RefSeq" id="WP_260796459.1">
    <property type="nucleotide sequence ID" value="NZ_CP093313.1"/>
</dbReference>
<dbReference type="Gene3D" id="2.180.10.10">
    <property type="entry name" value="RHS repeat-associated core"/>
    <property type="match status" value="1"/>
</dbReference>
<dbReference type="NCBIfam" id="TIGR03696">
    <property type="entry name" value="Rhs_assc_core"/>
    <property type="match status" value="1"/>
</dbReference>
<evidence type="ECO:0000313" key="3">
    <source>
        <dbReference type="Proteomes" id="UP001059380"/>
    </source>
</evidence>
<dbReference type="PANTHER" id="PTHR32305:SF15">
    <property type="entry name" value="PROTEIN RHSA-RELATED"/>
    <property type="match status" value="1"/>
</dbReference>
<evidence type="ECO:0000313" key="2">
    <source>
        <dbReference type="EMBL" id="UWZ86822.1"/>
    </source>
</evidence>
<proteinExistence type="predicted"/>
<evidence type="ECO:0000256" key="1">
    <source>
        <dbReference type="SAM" id="MobiDB-lite"/>
    </source>
</evidence>
<feature type="region of interest" description="Disordered" evidence="1">
    <location>
        <begin position="392"/>
        <end position="412"/>
    </location>
</feature>
<feature type="compositionally biased region" description="Polar residues" evidence="1">
    <location>
        <begin position="47"/>
        <end position="61"/>
    </location>
</feature>
<dbReference type="InterPro" id="IPR022385">
    <property type="entry name" value="Rhs_assc_core"/>
</dbReference>
<dbReference type="KEGG" id="orp:MOP44_12940"/>